<dbReference type="STRING" id="1108045.GORHZ_227_00260"/>
<name>K6WN15_9ACTN</name>
<dbReference type="Pfam" id="PF09350">
    <property type="entry name" value="DJC28_CD"/>
    <property type="match status" value="1"/>
</dbReference>
<gene>
    <name evidence="3" type="ORF">GORHZ_227_00260</name>
</gene>
<feature type="compositionally biased region" description="Basic and acidic residues" evidence="1">
    <location>
        <begin position="9"/>
        <end position="19"/>
    </location>
</feature>
<protein>
    <recommendedName>
        <fullName evidence="2">DnaJ homologue subfamily C member 28 conserved domain-containing protein</fullName>
    </recommendedName>
</protein>
<proteinExistence type="predicted"/>
<dbReference type="AlphaFoldDB" id="K6WN15"/>
<dbReference type="EMBL" id="BAHC01000227">
    <property type="protein sequence ID" value="GAB93537.1"/>
    <property type="molecule type" value="Genomic_DNA"/>
</dbReference>
<evidence type="ECO:0000313" key="4">
    <source>
        <dbReference type="Proteomes" id="UP000008363"/>
    </source>
</evidence>
<comment type="caution">
    <text evidence="3">The sequence shown here is derived from an EMBL/GenBank/DDBJ whole genome shotgun (WGS) entry which is preliminary data.</text>
</comment>
<feature type="domain" description="DnaJ homologue subfamily C member 28 conserved" evidence="2">
    <location>
        <begin position="34"/>
        <end position="96"/>
    </location>
</feature>
<organism evidence="3 4">
    <name type="scientific">Gordonia rhizosphera NBRC 16068</name>
    <dbReference type="NCBI Taxonomy" id="1108045"/>
    <lineage>
        <taxon>Bacteria</taxon>
        <taxon>Bacillati</taxon>
        <taxon>Actinomycetota</taxon>
        <taxon>Actinomycetes</taxon>
        <taxon>Mycobacteriales</taxon>
        <taxon>Gordoniaceae</taxon>
        <taxon>Gordonia</taxon>
    </lineage>
</organism>
<dbReference type="eggNOG" id="ENOG50318KY">
    <property type="taxonomic scope" value="Bacteria"/>
</dbReference>
<sequence length="156" mass="18190">MDASSNDPSDDRRSPDGRFRRVRRWKPPVYESRVEKMIREATERGEFDNLPGMGEPLDLSDADDPDWWVKRKIRDENLDSSALLPMPLQLRKEAQGFPESLIEFADESVVRDLLTDFNRRVREAHLSTRAGVPSLITAHTVDVDDMVQRWRELRSR</sequence>
<feature type="region of interest" description="Disordered" evidence="1">
    <location>
        <begin position="1"/>
        <end position="20"/>
    </location>
</feature>
<dbReference type="Proteomes" id="UP000008363">
    <property type="component" value="Unassembled WGS sequence"/>
</dbReference>
<evidence type="ECO:0000256" key="1">
    <source>
        <dbReference type="SAM" id="MobiDB-lite"/>
    </source>
</evidence>
<dbReference type="RefSeq" id="WP_006338850.1">
    <property type="nucleotide sequence ID" value="NZ_BAHC01000227.1"/>
</dbReference>
<evidence type="ECO:0000259" key="2">
    <source>
        <dbReference type="Pfam" id="PF09350"/>
    </source>
</evidence>
<keyword evidence="4" id="KW-1185">Reference proteome</keyword>
<reference evidence="3 4" key="1">
    <citation type="submission" date="2012-08" db="EMBL/GenBank/DDBJ databases">
        <title>Whole genome shotgun sequence of Gordonia rhizosphera NBRC 16068.</title>
        <authorList>
            <person name="Takarada H."/>
            <person name="Isaki S."/>
            <person name="Hosoyama A."/>
            <person name="Tsuchikane K."/>
            <person name="Katsumata H."/>
            <person name="Baba S."/>
            <person name="Ohji S."/>
            <person name="Yamazaki S."/>
            <person name="Fujita N."/>
        </authorList>
    </citation>
    <scope>NUCLEOTIDE SEQUENCE [LARGE SCALE GENOMIC DNA]</scope>
    <source>
        <strain evidence="3 4">NBRC 16068</strain>
    </source>
</reference>
<accession>K6WN15</accession>
<evidence type="ECO:0000313" key="3">
    <source>
        <dbReference type="EMBL" id="GAB93537.1"/>
    </source>
</evidence>
<dbReference type="InterPro" id="IPR018961">
    <property type="entry name" value="DnaJ_homolog_subfam-C_membr-28"/>
</dbReference>